<accession>A0ABN1RZI0</accession>
<proteinExistence type="predicted"/>
<dbReference type="EMBL" id="BAAAHH010000057">
    <property type="protein sequence ID" value="GAA0968571.1"/>
    <property type="molecule type" value="Genomic_DNA"/>
</dbReference>
<sequence length="50" mass="4981">MATIVNGGSDSAVAGALCTPTTARSSGATDLWQRNPASPLFHANAVHVTG</sequence>
<dbReference type="RefSeq" id="WP_344247127.1">
    <property type="nucleotide sequence ID" value="NZ_BAAAHH010000057.1"/>
</dbReference>
<evidence type="ECO:0000313" key="1">
    <source>
        <dbReference type="EMBL" id="GAA0968571.1"/>
    </source>
</evidence>
<name>A0ABN1RZI0_9ACTN</name>
<organism evidence="1 2">
    <name type="scientific">Actinocorallia libanotica</name>
    <dbReference type="NCBI Taxonomy" id="46162"/>
    <lineage>
        <taxon>Bacteria</taxon>
        <taxon>Bacillati</taxon>
        <taxon>Actinomycetota</taxon>
        <taxon>Actinomycetes</taxon>
        <taxon>Streptosporangiales</taxon>
        <taxon>Thermomonosporaceae</taxon>
        <taxon>Actinocorallia</taxon>
    </lineage>
</organism>
<protein>
    <submittedName>
        <fullName evidence="1">Uncharacterized protein</fullName>
    </submittedName>
</protein>
<gene>
    <name evidence="1" type="ORF">GCM10009550_74140</name>
</gene>
<dbReference type="Proteomes" id="UP001500665">
    <property type="component" value="Unassembled WGS sequence"/>
</dbReference>
<keyword evidence="2" id="KW-1185">Reference proteome</keyword>
<reference evidence="1 2" key="1">
    <citation type="journal article" date="2019" name="Int. J. Syst. Evol. Microbiol.">
        <title>The Global Catalogue of Microorganisms (GCM) 10K type strain sequencing project: providing services to taxonomists for standard genome sequencing and annotation.</title>
        <authorList>
            <consortium name="The Broad Institute Genomics Platform"/>
            <consortium name="The Broad Institute Genome Sequencing Center for Infectious Disease"/>
            <person name="Wu L."/>
            <person name="Ma J."/>
        </authorList>
    </citation>
    <scope>NUCLEOTIDE SEQUENCE [LARGE SCALE GENOMIC DNA]</scope>
    <source>
        <strain evidence="1 2">JCM 10696</strain>
    </source>
</reference>
<comment type="caution">
    <text evidence="1">The sequence shown here is derived from an EMBL/GenBank/DDBJ whole genome shotgun (WGS) entry which is preliminary data.</text>
</comment>
<evidence type="ECO:0000313" key="2">
    <source>
        <dbReference type="Proteomes" id="UP001500665"/>
    </source>
</evidence>